<reference evidence="2" key="2">
    <citation type="submission" date="2018-08" db="EMBL/GenBank/DDBJ databases">
        <authorList>
            <person name="Ferrada E.E."/>
            <person name="Latorre B.A."/>
        </authorList>
    </citation>
    <scope>NUCLEOTIDE SEQUENCE</scope>
    <source>
        <strain evidence="2">SY21</strain>
    </source>
</reference>
<gene>
    <name evidence="3" type="ORF">D1164_13925</name>
    <name evidence="2" type="ORF">D1164_22805</name>
</gene>
<keyword evidence="1" id="KW-1133">Transmembrane helix</keyword>
<keyword evidence="4" id="KW-1185">Reference proteome</keyword>
<evidence type="ECO:0000313" key="2">
    <source>
        <dbReference type="EMBL" id="RIH62826.1"/>
    </source>
</evidence>
<keyword evidence="1" id="KW-0472">Membrane</keyword>
<name>A0A399CU30_9BACT</name>
<reference evidence="2 4" key="1">
    <citation type="journal article" date="2015" name="Int. J. Syst. Evol. Microbiol.">
        <title>Mariniphaga sediminis sp. nov., isolated from coastal sediment.</title>
        <authorList>
            <person name="Wang F.Q."/>
            <person name="Shen Q.Y."/>
            <person name="Chen G.J."/>
            <person name="Du Z.J."/>
        </authorList>
    </citation>
    <scope>NUCLEOTIDE SEQUENCE [LARGE SCALE GENOMIC DNA]</scope>
    <source>
        <strain evidence="2 4">SY21</strain>
    </source>
</reference>
<accession>A0A399CU30</accession>
<dbReference type="EMBL" id="QWET01000009">
    <property type="protein sequence ID" value="RIH64729.1"/>
    <property type="molecule type" value="Genomic_DNA"/>
</dbReference>
<feature type="transmembrane region" description="Helical" evidence="1">
    <location>
        <begin position="20"/>
        <end position="46"/>
    </location>
</feature>
<evidence type="ECO:0000313" key="3">
    <source>
        <dbReference type="EMBL" id="RIH64729.1"/>
    </source>
</evidence>
<comment type="caution">
    <text evidence="2">The sequence shown here is derived from an EMBL/GenBank/DDBJ whole genome shotgun (WGS) entry which is preliminary data.</text>
</comment>
<protein>
    <submittedName>
        <fullName evidence="2">MFS transporter</fullName>
    </submittedName>
</protein>
<evidence type="ECO:0000313" key="4">
    <source>
        <dbReference type="Proteomes" id="UP000266441"/>
    </source>
</evidence>
<dbReference type="AlphaFoldDB" id="A0A399CU30"/>
<sequence>MGMVDAAGPMVSLARESFTLSITAATLLPFLGYLMFGVLSIPMGILQDKKGKVFI</sequence>
<dbReference type="EMBL" id="QWET01000034">
    <property type="protein sequence ID" value="RIH62826.1"/>
    <property type="molecule type" value="Genomic_DNA"/>
</dbReference>
<dbReference type="Proteomes" id="UP000266441">
    <property type="component" value="Unassembled WGS sequence"/>
</dbReference>
<keyword evidence="1" id="KW-0812">Transmembrane</keyword>
<feature type="non-terminal residue" evidence="2">
    <location>
        <position position="55"/>
    </location>
</feature>
<organism evidence="2 4">
    <name type="scientific">Mariniphaga sediminis</name>
    <dbReference type="NCBI Taxonomy" id="1628158"/>
    <lineage>
        <taxon>Bacteria</taxon>
        <taxon>Pseudomonadati</taxon>
        <taxon>Bacteroidota</taxon>
        <taxon>Bacteroidia</taxon>
        <taxon>Marinilabiliales</taxon>
        <taxon>Prolixibacteraceae</taxon>
        <taxon>Mariniphaga</taxon>
    </lineage>
</organism>
<evidence type="ECO:0000256" key="1">
    <source>
        <dbReference type="SAM" id="Phobius"/>
    </source>
</evidence>
<proteinExistence type="predicted"/>